<evidence type="ECO:0000313" key="2">
    <source>
        <dbReference type="EMBL" id="OLR91352.1"/>
    </source>
</evidence>
<name>A0A1Q9LH33_9PSEU</name>
<dbReference type="Proteomes" id="UP000186040">
    <property type="component" value="Unassembled WGS sequence"/>
</dbReference>
<comment type="caution">
    <text evidence="2">The sequence shown here is derived from an EMBL/GenBank/DDBJ whole genome shotgun (WGS) entry which is preliminary data.</text>
</comment>
<dbReference type="STRING" id="1193682.BJP25_27210"/>
<feature type="domain" description="DUF397" evidence="1">
    <location>
        <begin position="6"/>
        <end position="57"/>
    </location>
</feature>
<gene>
    <name evidence="2" type="ORF">BJP25_27210</name>
</gene>
<evidence type="ECO:0000259" key="1">
    <source>
        <dbReference type="Pfam" id="PF04149"/>
    </source>
</evidence>
<accession>A0A1Q9LH33</accession>
<keyword evidence="3" id="KW-1185">Reference proteome</keyword>
<dbReference type="AlphaFoldDB" id="A0A1Q9LH33"/>
<organism evidence="2 3">
    <name type="scientific">Actinokineospora bangkokensis</name>
    <dbReference type="NCBI Taxonomy" id="1193682"/>
    <lineage>
        <taxon>Bacteria</taxon>
        <taxon>Bacillati</taxon>
        <taxon>Actinomycetota</taxon>
        <taxon>Actinomycetes</taxon>
        <taxon>Pseudonocardiales</taxon>
        <taxon>Pseudonocardiaceae</taxon>
        <taxon>Actinokineospora</taxon>
    </lineage>
</organism>
<dbReference type="InterPro" id="IPR007278">
    <property type="entry name" value="DUF397"/>
</dbReference>
<protein>
    <recommendedName>
        <fullName evidence="1">DUF397 domain-containing protein</fullName>
    </recommendedName>
</protein>
<evidence type="ECO:0000313" key="3">
    <source>
        <dbReference type="Proteomes" id="UP000186040"/>
    </source>
</evidence>
<reference evidence="2 3" key="1">
    <citation type="submission" date="2016-10" db="EMBL/GenBank/DDBJ databases">
        <title>The Draft Genome Sequence of Actinokineospora bangkokensis 44EHWT reveals the biosynthetic pathway of antifungal compounds Thailandins with unusual extender unit butylmalonyl-CoA.</title>
        <authorList>
            <person name="Greule A."/>
            <person name="Intra B."/>
            <person name="Flemming S."/>
            <person name="Rommel M.G."/>
            <person name="Panbangred W."/>
            <person name="Bechthold A."/>
        </authorList>
    </citation>
    <scope>NUCLEOTIDE SEQUENCE [LARGE SCALE GENOMIC DNA]</scope>
    <source>
        <strain evidence="2 3">44EHW</strain>
    </source>
</reference>
<sequence>METAPEFRQSSFCASGSCVQVAVLANGRVAMRDGKNPAAPAQQYPPAGWVSFTALVKADGLGQVSDFRRW</sequence>
<dbReference type="EMBL" id="MKQR01000025">
    <property type="protein sequence ID" value="OLR91352.1"/>
    <property type="molecule type" value="Genomic_DNA"/>
</dbReference>
<dbReference type="Pfam" id="PF04149">
    <property type="entry name" value="DUF397"/>
    <property type="match status" value="1"/>
</dbReference>
<proteinExistence type="predicted"/>